<keyword evidence="1" id="KW-0812">Transmembrane</keyword>
<reference evidence="2 3" key="1">
    <citation type="submission" date="2017-05" db="EMBL/GenBank/DDBJ databases">
        <authorList>
            <person name="Varghese N."/>
            <person name="Submissions S."/>
        </authorList>
    </citation>
    <scope>NUCLEOTIDE SEQUENCE [LARGE SCALE GENOMIC DNA]</scope>
    <source>
        <strain evidence="2 3">DSM 25457</strain>
    </source>
</reference>
<protein>
    <recommendedName>
        <fullName evidence="4">Type II secretion system protein</fullName>
    </recommendedName>
</protein>
<dbReference type="EMBL" id="FXUG01000022">
    <property type="protein sequence ID" value="SMP76785.1"/>
    <property type="molecule type" value="Genomic_DNA"/>
</dbReference>
<evidence type="ECO:0000256" key="1">
    <source>
        <dbReference type="SAM" id="Phobius"/>
    </source>
</evidence>
<name>A0ABY1QPT8_9BACT</name>
<keyword evidence="3" id="KW-1185">Reference proteome</keyword>
<proteinExistence type="predicted"/>
<dbReference type="Proteomes" id="UP001158067">
    <property type="component" value="Unassembled WGS sequence"/>
</dbReference>
<evidence type="ECO:0000313" key="3">
    <source>
        <dbReference type="Proteomes" id="UP001158067"/>
    </source>
</evidence>
<gene>
    <name evidence="2" type="ORF">SAMN06265222_1224</name>
</gene>
<organism evidence="2 3">
    <name type="scientific">Neorhodopirellula lusitana</name>
    <dbReference type="NCBI Taxonomy" id="445327"/>
    <lineage>
        <taxon>Bacteria</taxon>
        <taxon>Pseudomonadati</taxon>
        <taxon>Planctomycetota</taxon>
        <taxon>Planctomycetia</taxon>
        <taxon>Pirellulales</taxon>
        <taxon>Pirellulaceae</taxon>
        <taxon>Neorhodopirellula</taxon>
    </lineage>
</organism>
<sequence length="444" mass="47809">MINSKPQYRKSQHRNSHSQRTAVTLVEVLFSIGVIMIGLLGLLSVMPLAGQRAQDSVSFSVGAEVADSVAKEIQIRRWLNAGGLGDMNNAPKYSIAFDEATNQMSADPLDQVPTVTMPASDLIGGICIDPLYCANQAGTYTSFASYDDRVFPYYVASHDPLLDPSDTNSASWAPPMPRLRRVGVIDPSTATIPATTIPRLVALEIARELTQSANDLLVVSTKADQAESATLPGLGSGILGYGRRVPTGEYSWIATLVPTQSNQYASLSVAIIRNRVTDIDFPVSAPPTPVQPDANGVSERVAYVTYASGFSGGAGGVVHLTASGNTSAELAPNDWLMMSRVLPDGTQAHRWYRVVAIDADPEELVAYSNTELDSGGAALPTISGSPDRTERALWRRRITLDGPDWEFDFTTGQISDGTFLDNTYVTIVQNVVSVTERLIPWTDL</sequence>
<accession>A0ABY1QPT8</accession>
<evidence type="ECO:0008006" key="4">
    <source>
        <dbReference type="Google" id="ProtNLM"/>
    </source>
</evidence>
<keyword evidence="1" id="KW-0472">Membrane</keyword>
<comment type="caution">
    <text evidence="2">The sequence shown here is derived from an EMBL/GenBank/DDBJ whole genome shotgun (WGS) entry which is preliminary data.</text>
</comment>
<feature type="transmembrane region" description="Helical" evidence="1">
    <location>
        <begin position="21"/>
        <end position="46"/>
    </location>
</feature>
<evidence type="ECO:0000313" key="2">
    <source>
        <dbReference type="EMBL" id="SMP76785.1"/>
    </source>
</evidence>
<dbReference type="RefSeq" id="WP_283435267.1">
    <property type="nucleotide sequence ID" value="NZ_FXUG01000022.1"/>
</dbReference>
<keyword evidence="1" id="KW-1133">Transmembrane helix</keyword>